<evidence type="ECO:0000256" key="4">
    <source>
        <dbReference type="ARBA" id="ARBA00023163"/>
    </source>
</evidence>
<dbReference type="InterPro" id="IPR036388">
    <property type="entry name" value="WH-like_DNA-bd_sf"/>
</dbReference>
<dbReference type="AlphaFoldDB" id="A0A1H8BHX5"/>
<keyword evidence="4" id="KW-0804">Transcription</keyword>
<dbReference type="Pfam" id="PF03965">
    <property type="entry name" value="Penicillinase_R"/>
    <property type="match status" value="1"/>
</dbReference>
<protein>
    <submittedName>
        <fullName evidence="5">Predicted transcriptional regulator</fullName>
    </submittedName>
</protein>
<keyword evidence="2" id="KW-0805">Transcription regulation</keyword>
<dbReference type="EMBL" id="FOCG01000001">
    <property type="protein sequence ID" value="SEM82465.1"/>
    <property type="molecule type" value="Genomic_DNA"/>
</dbReference>
<reference evidence="5 6" key="1">
    <citation type="submission" date="2016-10" db="EMBL/GenBank/DDBJ databases">
        <authorList>
            <person name="de Groot N.N."/>
        </authorList>
    </citation>
    <scope>NUCLEOTIDE SEQUENCE [LARGE SCALE GENOMIC DNA]</scope>
    <source>
        <strain evidence="5 6">CGMCC 1.5070</strain>
    </source>
</reference>
<sequence>MTKISKSEMELMQIIWEHAAPITSGEILERLPLGRDWKNTTVLTFLSRLAEKGMVQVEKQGKANVYKALVSEKSYRGKETVSFLEDVHGGSVKSFMASLVDSNELTQQEIDELKDWLSKR</sequence>
<dbReference type="SUPFAM" id="SSF46785">
    <property type="entry name" value="Winged helix' DNA-binding domain"/>
    <property type="match status" value="1"/>
</dbReference>
<dbReference type="GO" id="GO:0045892">
    <property type="term" value="P:negative regulation of DNA-templated transcription"/>
    <property type="evidence" value="ECO:0007669"/>
    <property type="project" value="InterPro"/>
</dbReference>
<evidence type="ECO:0000256" key="3">
    <source>
        <dbReference type="ARBA" id="ARBA00023125"/>
    </source>
</evidence>
<evidence type="ECO:0000256" key="1">
    <source>
        <dbReference type="ARBA" id="ARBA00011046"/>
    </source>
</evidence>
<evidence type="ECO:0000313" key="5">
    <source>
        <dbReference type="EMBL" id="SEM82465.1"/>
    </source>
</evidence>
<keyword evidence="3" id="KW-0238">DNA-binding</keyword>
<evidence type="ECO:0000313" key="6">
    <source>
        <dbReference type="Proteomes" id="UP000199158"/>
    </source>
</evidence>
<name>A0A1H8BHX5_9FIRM</name>
<dbReference type="RefSeq" id="WP_162840872.1">
    <property type="nucleotide sequence ID" value="NZ_FOCG01000001.1"/>
</dbReference>
<accession>A0A1H8BHX5</accession>
<keyword evidence="6" id="KW-1185">Reference proteome</keyword>
<dbReference type="STRING" id="474960.SAMN05216180_1918"/>
<dbReference type="InterPro" id="IPR036390">
    <property type="entry name" value="WH_DNA-bd_sf"/>
</dbReference>
<dbReference type="InterPro" id="IPR005650">
    <property type="entry name" value="BlaI_family"/>
</dbReference>
<dbReference type="Gene3D" id="1.10.10.10">
    <property type="entry name" value="Winged helix-like DNA-binding domain superfamily/Winged helix DNA-binding domain"/>
    <property type="match status" value="1"/>
</dbReference>
<gene>
    <name evidence="5" type="ORF">SAMN05216180_1918</name>
</gene>
<organism evidence="5 6">
    <name type="scientific">Hydrogenoanaerobacterium saccharovorans</name>
    <dbReference type="NCBI Taxonomy" id="474960"/>
    <lineage>
        <taxon>Bacteria</taxon>
        <taxon>Bacillati</taxon>
        <taxon>Bacillota</taxon>
        <taxon>Clostridia</taxon>
        <taxon>Eubacteriales</taxon>
        <taxon>Oscillospiraceae</taxon>
        <taxon>Hydrogenoanaerobacterium</taxon>
    </lineage>
</organism>
<evidence type="ECO:0000256" key="2">
    <source>
        <dbReference type="ARBA" id="ARBA00023015"/>
    </source>
</evidence>
<comment type="similarity">
    <text evidence="1">Belongs to the BlaI transcriptional regulatory family.</text>
</comment>
<dbReference type="Gene3D" id="1.10.4040.10">
    <property type="entry name" value="Penicillinase repressor domain"/>
    <property type="match status" value="1"/>
</dbReference>
<dbReference type="Proteomes" id="UP000199158">
    <property type="component" value="Unassembled WGS sequence"/>
</dbReference>
<proteinExistence type="inferred from homology"/>
<dbReference type="GO" id="GO:0003677">
    <property type="term" value="F:DNA binding"/>
    <property type="evidence" value="ECO:0007669"/>
    <property type="project" value="UniProtKB-KW"/>
</dbReference>
<dbReference type="PIRSF" id="PIRSF019455">
    <property type="entry name" value="CopR_AtkY"/>
    <property type="match status" value="1"/>
</dbReference>